<name>Q4CPS4_TRYCC</name>
<dbReference type="GeneID" id="3533480"/>
<dbReference type="PaxDb" id="353153-Q4CPS4"/>
<evidence type="ECO:0000313" key="3">
    <source>
        <dbReference type="Proteomes" id="UP000002296"/>
    </source>
</evidence>
<organism evidence="2 3">
    <name type="scientific">Trypanosoma cruzi (strain CL Brener)</name>
    <dbReference type="NCBI Taxonomy" id="353153"/>
    <lineage>
        <taxon>Eukaryota</taxon>
        <taxon>Discoba</taxon>
        <taxon>Euglenozoa</taxon>
        <taxon>Kinetoplastea</taxon>
        <taxon>Metakinetoplastina</taxon>
        <taxon>Trypanosomatida</taxon>
        <taxon>Trypanosomatidae</taxon>
        <taxon>Trypanosoma</taxon>
        <taxon>Schizotrypanum</taxon>
    </lineage>
</organism>
<dbReference type="KEGG" id="tcr:509623.10"/>
<evidence type="ECO:0000256" key="1">
    <source>
        <dbReference type="SAM" id="MobiDB-lite"/>
    </source>
</evidence>
<dbReference type="InParanoid" id="Q4CPS4"/>
<sequence length="475" mass="53887">MWCLPPLSSVRRASCKGREGSPTSPVLSSPGGGGWHGVKDGDNMWEKRGAAALCCPFRRLAHRLTTSLLLSRLPVNHQQRHRGTVAARDFMTAGLSCSNSNNSLAYSWVWNETENWCSLCREPHNGWNEHRGKRDHICLEMFYNALVQYSRRWTPATLWWEVEKCAFFRRPSPELPYPSLDITQELIGESYVDYVHAPTAGKDNLSALMKYYDRAEHYERRLELYACIQHLIENGILRTDRASLSGGSSFHGSLVTFKELFPNLVNMFPYADAKEISALTQMIASTYNSETVFDLCNFRMLFPWDQGQEAKTTKSNVPPTTGEHRGDFISDSAVGEYSYHWKAVFCRGVMGQLRWALESDSVACPLQTGEVKGGDFRDHYLQVLAEHTCRALLAEMVFCRVSEYVVRVEGVWRQRGQEVGHNPNTTGSPSEEDALLKLTSNWGMLKYMDDHFYEPSFGNSLPNDGIPKGRRAQVN</sequence>
<evidence type="ECO:0000313" key="2">
    <source>
        <dbReference type="EMBL" id="EAN82275.1"/>
    </source>
</evidence>
<feature type="region of interest" description="Disordered" evidence="1">
    <location>
        <begin position="12"/>
        <end position="34"/>
    </location>
</feature>
<dbReference type="RefSeq" id="XP_804126.1">
    <property type="nucleotide sequence ID" value="XM_799033.1"/>
</dbReference>
<dbReference type="eggNOG" id="ENOG502S4KV">
    <property type="taxonomic scope" value="Eukaryota"/>
</dbReference>
<comment type="caution">
    <text evidence="2">The sequence shown here is derived from an EMBL/GenBank/DDBJ whole genome shotgun (WGS) entry which is preliminary data.</text>
</comment>
<reference evidence="2 3" key="1">
    <citation type="journal article" date="2005" name="Science">
        <title>The genome sequence of Trypanosoma cruzi, etiologic agent of Chagas disease.</title>
        <authorList>
            <person name="El-Sayed N.M."/>
            <person name="Myler P.J."/>
            <person name="Bartholomeu D.C."/>
            <person name="Nilsson D."/>
            <person name="Aggarwal G."/>
            <person name="Tran A.N."/>
            <person name="Ghedin E."/>
            <person name="Worthey E.A."/>
            <person name="Delcher A.L."/>
            <person name="Blandin G."/>
            <person name="Westenberger S.J."/>
            <person name="Caler E."/>
            <person name="Cerqueira G.C."/>
            <person name="Branche C."/>
            <person name="Haas B."/>
            <person name="Anupama A."/>
            <person name="Arner E."/>
            <person name="Aslund L."/>
            <person name="Attipoe P."/>
            <person name="Bontempi E."/>
            <person name="Bringaud F."/>
            <person name="Burton P."/>
            <person name="Cadag E."/>
            <person name="Campbell D.A."/>
            <person name="Carrington M."/>
            <person name="Crabtree J."/>
            <person name="Darban H."/>
            <person name="da Silveira J.F."/>
            <person name="de Jong P."/>
            <person name="Edwards K."/>
            <person name="Englund P.T."/>
            <person name="Fazelina G."/>
            <person name="Feldblyum T."/>
            <person name="Ferella M."/>
            <person name="Frasch A.C."/>
            <person name="Gull K."/>
            <person name="Horn D."/>
            <person name="Hou L."/>
            <person name="Huang Y."/>
            <person name="Kindlund E."/>
            <person name="Klingbeil M."/>
            <person name="Kluge S."/>
            <person name="Koo H."/>
            <person name="Lacerda D."/>
            <person name="Levin M.J."/>
            <person name="Lorenzi H."/>
            <person name="Louie T."/>
            <person name="Machado C.R."/>
            <person name="McCulloch R."/>
            <person name="McKenna A."/>
            <person name="Mizuno Y."/>
            <person name="Mottram J.C."/>
            <person name="Nelson S."/>
            <person name="Ochaya S."/>
            <person name="Osoegawa K."/>
            <person name="Pai G."/>
            <person name="Parsons M."/>
            <person name="Pentony M."/>
            <person name="Pettersson U."/>
            <person name="Pop M."/>
            <person name="Ramirez J.L."/>
            <person name="Rinta J."/>
            <person name="Robertson L."/>
            <person name="Salzberg S.L."/>
            <person name="Sanchez D.O."/>
            <person name="Seyler A."/>
            <person name="Sharma R."/>
            <person name="Shetty J."/>
            <person name="Simpson A.J."/>
            <person name="Sisk E."/>
            <person name="Tammi M.T."/>
            <person name="Tarleton R."/>
            <person name="Teixeira S."/>
            <person name="Van Aken S."/>
            <person name="Vogt C."/>
            <person name="Ward P.N."/>
            <person name="Wickstead B."/>
            <person name="Wortman J."/>
            <person name="White O."/>
            <person name="Fraser C.M."/>
            <person name="Stuart K.D."/>
            <person name="Andersson B."/>
        </authorList>
    </citation>
    <scope>NUCLEOTIDE SEQUENCE [LARGE SCALE GENOMIC DNA]</scope>
    <source>
        <strain evidence="2 3">CL Brener</strain>
    </source>
</reference>
<dbReference type="CDD" id="cd23723">
    <property type="entry name" value="ZF_RNaseIII_KREPB6"/>
    <property type="match status" value="1"/>
</dbReference>
<dbReference type="EMBL" id="AAHK01002591">
    <property type="protein sequence ID" value="EAN82275.1"/>
    <property type="molecule type" value="Genomic_DNA"/>
</dbReference>
<dbReference type="AlphaFoldDB" id="Q4CPS4"/>
<keyword evidence="3" id="KW-1185">Reference proteome</keyword>
<accession>Q4CPS4</accession>
<dbReference type="Proteomes" id="UP000002296">
    <property type="component" value="Unassembled WGS sequence"/>
</dbReference>
<protein>
    <submittedName>
        <fullName evidence="2">Uncharacterized protein</fullName>
    </submittedName>
</protein>
<gene>
    <name evidence="2" type="ORF">Tc00.1047053509623.10</name>
</gene>
<proteinExistence type="predicted"/>